<feature type="compositionally biased region" description="Polar residues" evidence="1">
    <location>
        <begin position="643"/>
        <end position="664"/>
    </location>
</feature>
<name>A0A1Z5JQT3_FISSO</name>
<protein>
    <submittedName>
        <fullName evidence="2">Uncharacterized protein</fullName>
    </submittedName>
</protein>
<evidence type="ECO:0000313" key="3">
    <source>
        <dbReference type="Proteomes" id="UP000198406"/>
    </source>
</evidence>
<feature type="compositionally biased region" description="Low complexity" evidence="1">
    <location>
        <begin position="593"/>
        <end position="605"/>
    </location>
</feature>
<feature type="compositionally biased region" description="Polar residues" evidence="1">
    <location>
        <begin position="471"/>
        <end position="482"/>
    </location>
</feature>
<dbReference type="InParanoid" id="A0A1Z5JQT3"/>
<organism evidence="2 3">
    <name type="scientific">Fistulifera solaris</name>
    <name type="common">Oleaginous diatom</name>
    <dbReference type="NCBI Taxonomy" id="1519565"/>
    <lineage>
        <taxon>Eukaryota</taxon>
        <taxon>Sar</taxon>
        <taxon>Stramenopiles</taxon>
        <taxon>Ochrophyta</taxon>
        <taxon>Bacillariophyta</taxon>
        <taxon>Bacillariophyceae</taxon>
        <taxon>Bacillariophycidae</taxon>
        <taxon>Naviculales</taxon>
        <taxon>Naviculaceae</taxon>
        <taxon>Fistulifera</taxon>
    </lineage>
</organism>
<gene>
    <name evidence="2" type="ORF">FisN_27Lh085</name>
</gene>
<feature type="region of interest" description="Disordered" evidence="1">
    <location>
        <begin position="246"/>
        <end position="282"/>
    </location>
</feature>
<accession>A0A1Z5JQT3</accession>
<feature type="compositionally biased region" description="Low complexity" evidence="1">
    <location>
        <begin position="316"/>
        <end position="325"/>
    </location>
</feature>
<reference evidence="2 3" key="1">
    <citation type="journal article" date="2015" name="Plant Cell">
        <title>Oil accumulation by the oleaginous diatom Fistulifera solaris as revealed by the genome and transcriptome.</title>
        <authorList>
            <person name="Tanaka T."/>
            <person name="Maeda Y."/>
            <person name="Veluchamy A."/>
            <person name="Tanaka M."/>
            <person name="Abida H."/>
            <person name="Marechal E."/>
            <person name="Bowler C."/>
            <person name="Muto M."/>
            <person name="Sunaga Y."/>
            <person name="Tanaka M."/>
            <person name="Yoshino T."/>
            <person name="Taniguchi T."/>
            <person name="Fukuda Y."/>
            <person name="Nemoto M."/>
            <person name="Matsumoto M."/>
            <person name="Wong P.S."/>
            <person name="Aburatani S."/>
            <person name="Fujibuchi W."/>
        </authorList>
    </citation>
    <scope>NUCLEOTIDE SEQUENCE [LARGE SCALE GENOMIC DNA]</scope>
    <source>
        <strain evidence="2 3">JPCC DA0580</strain>
    </source>
</reference>
<keyword evidence="3" id="KW-1185">Reference proteome</keyword>
<feature type="region of interest" description="Disordered" evidence="1">
    <location>
        <begin position="297"/>
        <end position="327"/>
    </location>
</feature>
<feature type="region of interest" description="Disordered" evidence="1">
    <location>
        <begin position="456"/>
        <end position="482"/>
    </location>
</feature>
<proteinExistence type="predicted"/>
<evidence type="ECO:0000313" key="2">
    <source>
        <dbReference type="EMBL" id="GAX16374.1"/>
    </source>
</evidence>
<dbReference type="AlphaFoldDB" id="A0A1Z5JQT3"/>
<feature type="compositionally biased region" description="Polar residues" evidence="1">
    <location>
        <begin position="297"/>
        <end position="306"/>
    </location>
</feature>
<dbReference type="Proteomes" id="UP000198406">
    <property type="component" value="Unassembled WGS sequence"/>
</dbReference>
<feature type="region of interest" description="Disordered" evidence="1">
    <location>
        <begin position="637"/>
        <end position="666"/>
    </location>
</feature>
<feature type="region of interest" description="Disordered" evidence="1">
    <location>
        <begin position="742"/>
        <end position="763"/>
    </location>
</feature>
<sequence length="1104" mass="121432">MKTTKDASKGITFQFQGLAGLLVDPSRTEARKIRALIRIFDHNDLLAVSSCSTPLQKSPTEDASSNLVRHVAVWEENSITVRSTSRCLRLHILLKFPSGSTLSIGQCDWTPSSSSSSSSENLQVHAFRWEEAAVRMDTEGDAVLRVRVTHSRKTNTPETPRADSLGSLDYSFSQSETMLDTTDLIGFSVAMEGNKKVPKSPTLRKPKDRLVSTIITKDRLVVVSPAMAMDPLAIRRMFRARPEPVVVNEPPSQNEVSSVQSTGSGLVEQETESPAPPKSASLTVSPEHLDYLAKQKTQVVGPSASDSSHEDDDQAPSPVRSVTPTPVVPPVESIEFEKQEMAVSVPVVTPEKAVLKPVTPLIKKKSSKRLFHSKKMKKKKKNEKRLKSLLALEDRDEIIKPQDVSPVPKRFAKIKSFFKRPWTSEKFYCEESDAAPAAKGKESKADTTEMNYALLSASSCKPPPEDESTDVSRSIGETRSESLLQVRDQNVTPVDEFYSSALMENYFSGKPCVDGAAHITPETVTTVATTPERAVKALLHQPFLGEETPDAPNGQNSKDNDVVTNSLACTDCSPIQIGDDGEGDNLSAIPEKSSPTSSSSNNWSNGTPVHAAPARKNEEFTTTANCRTIGASTSFDAEIHGTPVSNDLASQGNQQDNGTATSPLCTGKNEWETFDGNFAAEQPWVASTFNSSDSAFSEISLRWRQKQDNSEPQQPMWESLLIPPVKDTMNGHVHGERIQIQLKSPPQDTSQSYDSQPTSTEPVVPCSVESIISDKMNLQTASDENNVLFFSRSGDEAIKNKQSEEGDHWIVFDGEARLGGTRASHLVNEDEEEEVDLLHEDTDVHGIGLLVDWNVGEVFDPTEAFEDAVQDLDTVSDKENDVIVTTTEMNLDYSILSEELMMDLLPSRNATPERTVDASPGRMAFLLSKSPKTPFPLATRPAESIDTDKEITKVKSWQKNKSQNKTFARRLKDGLFGILVCGSHVKVLSTDDDDGECESDDDSHSYADSYPIWLQTHNRNSAQIAGRKKGLHASKKRRFVHNKPSNNKKVSIPPSHLGKQRDYRMHKTFSDGGSPPIHDRVLSPALSDAEDLAWAKASASRHWV</sequence>
<feature type="compositionally biased region" description="Polar residues" evidence="1">
    <location>
        <begin position="250"/>
        <end position="264"/>
    </location>
</feature>
<dbReference type="EMBL" id="BDSP01000104">
    <property type="protein sequence ID" value="GAX16374.1"/>
    <property type="molecule type" value="Genomic_DNA"/>
</dbReference>
<feature type="region of interest" description="Disordered" evidence="1">
    <location>
        <begin position="574"/>
        <end position="620"/>
    </location>
</feature>
<feature type="compositionally biased region" description="Polar residues" evidence="1">
    <location>
        <begin position="742"/>
        <end position="761"/>
    </location>
</feature>
<evidence type="ECO:0000256" key="1">
    <source>
        <dbReference type="SAM" id="MobiDB-lite"/>
    </source>
</evidence>
<comment type="caution">
    <text evidence="2">The sequence shown here is derived from an EMBL/GenBank/DDBJ whole genome shotgun (WGS) entry which is preliminary data.</text>
</comment>